<dbReference type="EvolutionaryTrace" id="A8QYL1"/>
<feature type="binding site" evidence="2">
    <location>
        <position position="399"/>
    </location>
    <ligand>
        <name>Mg(2+)</name>
        <dbReference type="ChEBI" id="CHEBI:18420"/>
        <label>3</label>
    </ligand>
</feature>
<dbReference type="Gene3D" id="3.40.50.11120">
    <property type="entry name" value="Sialyltransferase, N-terminal GT-B Rossman nucleotide-binding domain"/>
    <property type="match status" value="1"/>
</dbReference>
<dbReference type="BRENDA" id="2.4.99.1">
    <property type="organism ID" value="4781"/>
</dbReference>
<dbReference type="CAZy" id="GT80">
    <property type="family name" value="Glycosyltransferase Family 80"/>
</dbReference>
<dbReference type="Gene3D" id="3.40.50.11110">
    <property type="entry name" value="Sialyltransferase, C-terminal GT-B Rossman nucleotide-binding domain"/>
    <property type="match status" value="1"/>
</dbReference>
<keyword evidence="1" id="KW-0328">Glycosyltransferase</keyword>
<feature type="binding site" evidence="2">
    <location>
        <position position="356"/>
    </location>
    <ligand>
        <name>Mg(2+)</name>
        <dbReference type="ChEBI" id="CHEBI:18420"/>
        <label>3</label>
    </ligand>
</feature>
<protein>
    <submittedName>
        <fullName evidence="1">Beta-galactoside alpha-2,6-sialyltransferase</fullName>
    </submittedName>
</protein>
<dbReference type="Pfam" id="PF22352">
    <property type="entry name" value="K319L-like_PKD"/>
    <property type="match status" value="1"/>
</dbReference>
<sequence length="514" mass="58519">MKNFLLLTLILLTACNNSEENTQSIIKNDINKTIIDEEYVNLEPINQSNISFTKHSWVQTCGTQQLLTEQNKESISLSVVAPRLDDDEKYCFDFNGVSNKGEKYITKVTLNVVAPSLEVYVDHASLPTLQQLMDIIKSEEENPTAQRYIAWGRIVPTDEQMKELNITSFALINNHTPADLVQEIVKQAQTKHRLNVKLSSNTAHSFDNLVPILKELNSFNNVTVTNIDLYDDGSAEYVNLYNWRDTLNKTDNLKIGKDYLEDVINGINEDTSNTGTSSVYNWQKLYPANYHFLRKDYLTLEPSLHELRDYIGDSLKQMQWDGFKKFNSKQQELFLSIVNFDKQKLQNEYNSSNLPNFVFTGTTVWAGNHEREYYAKQQINVINNAINESSPHYLGNSYDLFFKGHPGGGIINTLIMQNYPSMVDIPSKISFEVLMMTDMLPDAVAGIASSLYFTIPAEKIKFIVFTSTETITDRETALRSPLVQVMIKLGIVKEENVLFWADLPNCETGVCIAV</sequence>
<keyword evidence="2" id="KW-0002">3D-structure</keyword>
<dbReference type="Pfam" id="PF11477">
    <property type="entry name" value="PM0188"/>
    <property type="match status" value="1"/>
</dbReference>
<reference evidence="2" key="1">
    <citation type="journal article" date="2008" name="Glycobiology">
        <title>Crystal structure of Vibrionaceae Photobacterium sp. JT-ISH-224 alpha2,6-sialyltransferase in a ternary complex with donor product CMP and acceptor substrate lactose: catalytic mechanism and substrate recognition.</title>
        <authorList>
            <person name="Kakuta Y."/>
            <person name="Okino N."/>
            <person name="Kajiwara H."/>
            <person name="Ichikawa M."/>
            <person name="Takakura Y."/>
            <person name="Ito M."/>
            <person name="Yamamoto T."/>
        </authorList>
    </citation>
    <scope>X-RAY CRYSTALLOGRAPHY (2.50 ANGSTROMS) IN COMPLEX WITH CMP AND MG(2+)</scope>
    <scope>DISULFIDE BONDS</scope>
</reference>
<feature type="binding site" evidence="2">
    <location>
        <position position="431"/>
    </location>
    <ligand>
        <name>CMP</name>
        <dbReference type="ChEBI" id="CHEBI:60377"/>
    </ligand>
</feature>
<dbReference type="PROSITE" id="PS51257">
    <property type="entry name" value="PROKAR_LIPOPROTEIN"/>
    <property type="match status" value="1"/>
</dbReference>
<feature type="binding site" evidence="2">
    <location>
        <position position="352"/>
    </location>
    <ligand>
        <name>Mg(2+)</name>
        <dbReference type="ChEBI" id="CHEBI:18420"/>
        <label>3</label>
    </ligand>
</feature>
<dbReference type="PDB" id="2Z4T">
    <property type="method" value="X-ray"/>
    <property type="resolution" value="2.50 A"/>
    <property type="chains" value="A=1-514"/>
</dbReference>
<feature type="binding site" evidence="2">
    <location>
        <position position="303"/>
    </location>
    <ligand>
        <name>Mg(2+)</name>
        <dbReference type="ChEBI" id="CHEBI:18420"/>
        <label>2</label>
    </ligand>
</feature>
<reference evidence="1" key="2">
    <citation type="journal article" date="2008" name="J. Biochem.">
        <title>Photobacterium sp. JT-ISH-224 produces two sialyltransferases, alpha-/beta-galactoside alpha2,3-sialyltransferase and beta-galactoside alpha2,6-sialyltransferase.</title>
        <authorList>
            <person name="Tsukamoto H."/>
            <person name="Takakura Y."/>
            <person name="Mine T."/>
            <person name="Yamamoto T."/>
        </authorList>
    </citation>
    <scope>NUCLEOTIDE SEQUENCE</scope>
    <source>
        <strain evidence="1">JT-ISH-224</strain>
    </source>
</reference>
<accession>A8QYL1</accession>
<feature type="binding site" evidence="2">
    <location>
        <position position="432"/>
    </location>
    <ligand>
        <name>CMP</name>
        <dbReference type="ChEBI" id="CHEBI:60377"/>
    </ligand>
</feature>
<evidence type="ECO:0007829" key="2">
    <source>
        <dbReference type="PDB" id="2Z4T"/>
    </source>
</evidence>
<feature type="binding site" evidence="2">
    <location>
        <position position="405"/>
    </location>
    <ligand>
        <name>CMP</name>
        <dbReference type="ChEBI" id="CHEBI:60377"/>
    </ligand>
</feature>
<evidence type="ECO:0000313" key="1">
    <source>
        <dbReference type="EMBL" id="BAF92026.1"/>
    </source>
</evidence>
<dbReference type="AlphaFoldDB" id="A8QYL1"/>
<keyword evidence="1" id="KW-0808">Transferase</keyword>
<feature type="binding site" evidence="2">
    <location>
        <position position="361"/>
    </location>
    <ligand>
        <name>CMP</name>
        <dbReference type="ChEBI" id="CHEBI:60377"/>
    </ligand>
</feature>
<feature type="binding site" evidence="2">
    <location>
        <position position="430"/>
    </location>
    <ligand>
        <name>CMP</name>
        <dbReference type="ChEBI" id="CHEBI:60377"/>
    </ligand>
</feature>
<dbReference type="SUPFAM" id="SSF53756">
    <property type="entry name" value="UDP-Glycosyltransferase/glycogen phosphorylase"/>
    <property type="match status" value="1"/>
</dbReference>
<feature type="binding site" evidence="2">
    <location>
        <position position="301"/>
    </location>
    <ligand>
        <name>Mg(2+)</name>
        <dbReference type="ChEBI" id="CHEBI:18420"/>
        <label>2</label>
    </ligand>
</feature>
<organism evidence="1">
    <name type="scientific">Photobacterium sp. JT-ISH-224</name>
    <dbReference type="NCBI Taxonomy" id="426532"/>
    <lineage>
        <taxon>Bacteria</taxon>
        <taxon>Pseudomonadati</taxon>
        <taxon>Pseudomonadota</taxon>
        <taxon>Gammaproteobacteria</taxon>
        <taxon>Vibrionales</taxon>
        <taxon>Vibrionaceae</taxon>
        <taxon>Photobacterium</taxon>
    </lineage>
</organism>
<feature type="binding site" evidence="2">
    <location>
        <position position="128"/>
    </location>
    <ligand>
        <name>Mg(2+)</name>
        <dbReference type="ChEBI" id="CHEBI:18420"/>
        <label>1</label>
    </ligand>
</feature>
<feature type="binding site" evidence="2">
    <location>
        <position position="354"/>
    </location>
    <ligand>
        <name>Mg(2+)</name>
        <dbReference type="ChEBI" id="CHEBI:18420"/>
        <label>3</label>
    </ligand>
</feature>
<proteinExistence type="evidence at protein level"/>
<dbReference type="GO" id="GO:0046872">
    <property type="term" value="F:metal ion binding"/>
    <property type="evidence" value="ECO:0007669"/>
    <property type="project" value="UniProtKB-KW"/>
</dbReference>
<feature type="binding site" evidence="2">
    <location>
        <position position="450"/>
    </location>
    <ligand>
        <name>CMP</name>
        <dbReference type="ChEBI" id="CHEBI:60377"/>
    </ligand>
</feature>
<feature type="binding site" evidence="2">
    <location>
        <position position="124"/>
    </location>
    <ligand>
        <name>Mg(2+)</name>
        <dbReference type="ChEBI" id="CHEBI:18420"/>
        <label>1</label>
    </ligand>
</feature>
<feature type="binding site" evidence="2">
    <location>
        <position position="349"/>
    </location>
    <ligand>
        <name>Mg(2+)</name>
        <dbReference type="ChEBI" id="CHEBI:18420"/>
        <label>3</label>
    </ligand>
</feature>
<feature type="binding site" evidence="2">
    <location>
        <position position="449"/>
    </location>
    <ligand>
        <name>CMP</name>
        <dbReference type="ChEBI" id="CHEBI:60377"/>
    </ligand>
</feature>
<keyword evidence="2" id="KW-0479">Metal-binding</keyword>
<feature type="binding site" evidence="2">
    <location>
        <position position="403"/>
    </location>
    <ligand>
        <name>CMP</name>
        <dbReference type="ChEBI" id="CHEBI:60377"/>
    </ligand>
</feature>
<dbReference type="SMR" id="A8QYL1"/>
<dbReference type="PDBsum" id="2Z4T"/>
<name>A8QYL1_9GAMM</name>
<dbReference type="EMBL" id="AB293985">
    <property type="protein sequence ID" value="BAF92026.1"/>
    <property type="molecule type" value="Genomic_DNA"/>
</dbReference>
<feature type="binding site" evidence="2">
    <location>
        <position position="122"/>
    </location>
    <ligand>
        <name>Mg(2+)</name>
        <dbReference type="ChEBI" id="CHEBI:18420"/>
        <label>1</label>
    </ligand>
</feature>
<dbReference type="Gene3D" id="2.60.40.3010">
    <property type="match status" value="1"/>
</dbReference>
<dbReference type="InterPro" id="IPR021574">
    <property type="entry name" value="PM0188"/>
</dbReference>
<dbReference type="GO" id="GO:0016757">
    <property type="term" value="F:glycosyltransferase activity"/>
    <property type="evidence" value="ECO:0007669"/>
    <property type="project" value="UniProtKB-KW"/>
</dbReference>
<gene>
    <name evidence="1" type="primary">pst6-224</name>
</gene>
<dbReference type="InterPro" id="IPR043078">
    <property type="entry name" value="Sialyltransferase_N"/>
</dbReference>
<feature type="disulfide bond" evidence="2">
    <location>
        <begin position="506"/>
        <end position="511"/>
    </location>
</feature>
<feature type="disulfide bond" evidence="2">
    <location>
        <begin position="61"/>
        <end position="91"/>
    </location>
</feature>